<dbReference type="Gene3D" id="3.40.50.1820">
    <property type="entry name" value="alpha/beta hydrolase"/>
    <property type="match status" value="2"/>
</dbReference>
<protein>
    <submittedName>
        <fullName evidence="2">Alpha/beta fold hydrolase</fullName>
    </submittedName>
</protein>
<feature type="signal peptide" evidence="1">
    <location>
        <begin position="1"/>
        <end position="28"/>
    </location>
</feature>
<reference evidence="2" key="1">
    <citation type="submission" date="2020-11" db="EMBL/GenBank/DDBJ databases">
        <title>Isolation and identification of active actinomycetes.</title>
        <authorList>
            <person name="Sun X."/>
        </authorList>
    </citation>
    <scope>NUCLEOTIDE SEQUENCE</scope>
    <source>
        <strain evidence="2">NEAU-A11</strain>
    </source>
</reference>
<evidence type="ECO:0000256" key="1">
    <source>
        <dbReference type="SAM" id="SignalP"/>
    </source>
</evidence>
<dbReference type="Pfam" id="PF03583">
    <property type="entry name" value="LIP"/>
    <property type="match status" value="1"/>
</dbReference>
<dbReference type="PANTHER" id="PTHR34853:SF1">
    <property type="entry name" value="LIPASE 5"/>
    <property type="match status" value="1"/>
</dbReference>
<feature type="chain" id="PRO_5037782986" evidence="1">
    <location>
        <begin position="29"/>
        <end position="369"/>
    </location>
</feature>
<evidence type="ECO:0000313" key="3">
    <source>
        <dbReference type="Proteomes" id="UP000598146"/>
    </source>
</evidence>
<dbReference type="GO" id="GO:0004806">
    <property type="term" value="F:triacylglycerol lipase activity"/>
    <property type="evidence" value="ECO:0007669"/>
    <property type="project" value="InterPro"/>
</dbReference>
<gene>
    <name evidence="2" type="ORF">I4J89_12935</name>
</gene>
<dbReference type="RefSeq" id="WP_196414151.1">
    <property type="nucleotide sequence ID" value="NZ_JADQTO010000005.1"/>
</dbReference>
<keyword evidence="1" id="KW-0732">Signal</keyword>
<accession>A0A931C520</accession>
<dbReference type="PANTHER" id="PTHR34853">
    <property type="match status" value="1"/>
</dbReference>
<dbReference type="InterPro" id="IPR029058">
    <property type="entry name" value="AB_hydrolase_fold"/>
</dbReference>
<dbReference type="PIRSF" id="PIRSF029171">
    <property type="entry name" value="Esterase_LipA"/>
    <property type="match status" value="1"/>
</dbReference>
<dbReference type="EMBL" id="JADQTO010000005">
    <property type="protein sequence ID" value="MBG0562369.1"/>
    <property type="molecule type" value="Genomic_DNA"/>
</dbReference>
<name>A0A931C520_9ACTN</name>
<comment type="caution">
    <text evidence="2">The sequence shown here is derived from an EMBL/GenBank/DDBJ whole genome shotgun (WGS) entry which is preliminary data.</text>
</comment>
<dbReference type="InterPro" id="IPR005152">
    <property type="entry name" value="Lipase_secreted"/>
</dbReference>
<proteinExistence type="predicted"/>
<evidence type="ECO:0000313" key="2">
    <source>
        <dbReference type="EMBL" id="MBG0562369.1"/>
    </source>
</evidence>
<dbReference type="SUPFAM" id="SSF53474">
    <property type="entry name" value="alpha/beta-Hydrolases"/>
    <property type="match status" value="1"/>
</dbReference>
<sequence>MKTIVRILLAVLLALAGTVATTGTAASAAQLPGFVLSSSAAALPAELSPLATGRRVQYVSTNVNGGLITATGLVLTPKTGKQNKIVAWGHGTTGLADKCAPSTNQGVFWEEARIAVAELLSRGWTVAAPDYPGLGTPQPHPYLIGASEGRSLIDSVKAARNLDSALSTQYVVDGHSQGGQGALFASQLAPSYDGNLVLRGTASIAPLSNADVLAPFIPGTPAQGYFVMALYGVNAVEPTFQPFTYLAAPAEARVGVLQTGCLFEILDAYDELTAAQLVNGGVVPGAVLNKFRQYLNPGQTSPSAPVLIVHGTADEAVPFFLSEDYLVPQLKQQYPSLSVEFVPIPGANHDQAVIQSADLVADWIAARLA</sequence>
<keyword evidence="3" id="KW-1185">Reference proteome</keyword>
<dbReference type="Proteomes" id="UP000598146">
    <property type="component" value="Unassembled WGS sequence"/>
</dbReference>
<dbReference type="GO" id="GO:0016042">
    <property type="term" value="P:lipid catabolic process"/>
    <property type="evidence" value="ECO:0007669"/>
    <property type="project" value="InterPro"/>
</dbReference>
<keyword evidence="2" id="KW-0378">Hydrolase</keyword>
<organism evidence="2 3">
    <name type="scientific">Actinoplanes aureus</name>
    <dbReference type="NCBI Taxonomy" id="2792083"/>
    <lineage>
        <taxon>Bacteria</taxon>
        <taxon>Bacillati</taxon>
        <taxon>Actinomycetota</taxon>
        <taxon>Actinomycetes</taxon>
        <taxon>Micromonosporales</taxon>
        <taxon>Micromonosporaceae</taxon>
        <taxon>Actinoplanes</taxon>
    </lineage>
</organism>
<dbReference type="AlphaFoldDB" id="A0A931C520"/>